<proteinExistence type="predicted"/>
<feature type="transmembrane region" description="Helical" evidence="1">
    <location>
        <begin position="257"/>
        <end position="278"/>
    </location>
</feature>
<keyword evidence="1" id="KW-0812">Transmembrane</keyword>
<dbReference type="InterPro" id="IPR036259">
    <property type="entry name" value="MFS_trans_sf"/>
</dbReference>
<evidence type="ECO:0000313" key="2">
    <source>
        <dbReference type="EMBL" id="CAE0756541.1"/>
    </source>
</evidence>
<feature type="transmembrane region" description="Helical" evidence="1">
    <location>
        <begin position="513"/>
        <end position="532"/>
    </location>
</feature>
<organism evidence="2">
    <name type="scientific">Chrysotila carterae</name>
    <name type="common">Marine alga</name>
    <name type="synonym">Syracosphaera carterae</name>
    <dbReference type="NCBI Taxonomy" id="13221"/>
    <lineage>
        <taxon>Eukaryota</taxon>
        <taxon>Haptista</taxon>
        <taxon>Haptophyta</taxon>
        <taxon>Prymnesiophyceae</taxon>
        <taxon>Isochrysidales</taxon>
        <taxon>Isochrysidaceae</taxon>
        <taxon>Chrysotila</taxon>
    </lineage>
</organism>
<keyword evidence="1" id="KW-1133">Transmembrane helix</keyword>
<feature type="transmembrane region" description="Helical" evidence="1">
    <location>
        <begin position="131"/>
        <end position="154"/>
    </location>
</feature>
<feature type="transmembrane region" description="Helical" evidence="1">
    <location>
        <begin position="83"/>
        <end position="111"/>
    </location>
</feature>
<protein>
    <recommendedName>
        <fullName evidence="3">Major facilitator superfamily (MFS) profile domain-containing protein</fullName>
    </recommendedName>
</protein>
<evidence type="ECO:0008006" key="3">
    <source>
        <dbReference type="Google" id="ProtNLM"/>
    </source>
</evidence>
<dbReference type="Gene3D" id="1.20.1250.20">
    <property type="entry name" value="MFS general substrate transporter like domains"/>
    <property type="match status" value="1"/>
</dbReference>
<feature type="transmembrane region" description="Helical" evidence="1">
    <location>
        <begin position="347"/>
        <end position="366"/>
    </location>
</feature>
<dbReference type="GO" id="GO:0022857">
    <property type="term" value="F:transmembrane transporter activity"/>
    <property type="evidence" value="ECO:0007669"/>
    <property type="project" value="InterPro"/>
</dbReference>
<dbReference type="AlphaFoldDB" id="A0A7S4B870"/>
<dbReference type="Pfam" id="PF07690">
    <property type="entry name" value="MFS_1"/>
    <property type="match status" value="1"/>
</dbReference>
<feature type="transmembrane region" description="Helical" evidence="1">
    <location>
        <begin position="225"/>
        <end position="245"/>
    </location>
</feature>
<dbReference type="SUPFAM" id="SSF103473">
    <property type="entry name" value="MFS general substrate transporter"/>
    <property type="match status" value="1"/>
</dbReference>
<evidence type="ECO:0000256" key="1">
    <source>
        <dbReference type="SAM" id="Phobius"/>
    </source>
</evidence>
<keyword evidence="1" id="KW-0472">Membrane</keyword>
<feature type="transmembrane region" description="Helical" evidence="1">
    <location>
        <begin position="483"/>
        <end position="501"/>
    </location>
</feature>
<feature type="transmembrane region" description="Helical" evidence="1">
    <location>
        <begin position="166"/>
        <end position="185"/>
    </location>
</feature>
<accession>A0A7S4B870</accession>
<sequence>MAQPDASHAELTAAGISEEFGVQAGEVDKLQMKWSNWSEDIEENKRLVLEDVDEVVEVTPFSGIGASLNPVGLRPRSRTADCLIASCPVFYGWIMAALVALGALIISPAQVYSVGVVLDNMLGDLKKENKYLSRLGISTLYASAHLIASPVILLHTGALAMVSRKTLVTLSGLLFCVSCLLLAMARGPLSLLLIWTLQQLVGPGMLYPALELTLLYWWKARRDRVSAVVQSVGALLGMLLLPMVLSFTACEGECWRPAYTSLGVGLLVPVLLIALLVVEGGALDHDLGLDGASSAAGSMRAGGSMHAAADTALTDTAPSESMALETPSPPVADERWSLHEALTHTSFWLAQVTFSTVHAIVNAFIFHRKDLLTDYDEHFPDDQADARRDHNERLATNLLVLVALSCMVCTPAGLFVRRKEKLLILALLLVSGGILTLVHHPTSNGLYISSVLMGGAFGVTNGYSTAVWEYLFGRSDAERIKHTSIAITSATSGSAIWAFAFSRQETKRYRASMNAMAAVALMLATVDMLALAKPELLEAIVRRAPTWEQLLARRQRVGYFSVSGQLASIGDAFGRCVCSAPWSRTARRNQANPIETEIPPLENRAL</sequence>
<dbReference type="EMBL" id="HBIZ01014863">
    <property type="protein sequence ID" value="CAE0756541.1"/>
    <property type="molecule type" value="Transcribed_RNA"/>
</dbReference>
<feature type="transmembrane region" description="Helical" evidence="1">
    <location>
        <begin position="422"/>
        <end position="440"/>
    </location>
</feature>
<name>A0A7S4B870_CHRCT</name>
<dbReference type="InterPro" id="IPR011701">
    <property type="entry name" value="MFS"/>
</dbReference>
<reference evidence="2" key="1">
    <citation type="submission" date="2021-01" db="EMBL/GenBank/DDBJ databases">
        <authorList>
            <person name="Corre E."/>
            <person name="Pelletier E."/>
            <person name="Niang G."/>
            <person name="Scheremetjew M."/>
            <person name="Finn R."/>
            <person name="Kale V."/>
            <person name="Holt S."/>
            <person name="Cochrane G."/>
            <person name="Meng A."/>
            <person name="Brown T."/>
            <person name="Cohen L."/>
        </authorList>
    </citation>
    <scope>NUCLEOTIDE SEQUENCE</scope>
    <source>
        <strain evidence="2">CCMP645</strain>
    </source>
</reference>
<gene>
    <name evidence="2" type="ORF">PCAR00345_LOCUS9135</name>
</gene>
<feature type="transmembrane region" description="Helical" evidence="1">
    <location>
        <begin position="394"/>
        <end position="415"/>
    </location>
</feature>
<feature type="transmembrane region" description="Helical" evidence="1">
    <location>
        <begin position="446"/>
        <end position="471"/>
    </location>
</feature>